<dbReference type="InterPro" id="IPR050482">
    <property type="entry name" value="Sensor_HK_TwoCompSys"/>
</dbReference>
<protein>
    <submittedName>
        <fullName evidence="5">Signal transduction histidine kinase</fullName>
    </submittedName>
</protein>
<dbReference type="InterPro" id="IPR005467">
    <property type="entry name" value="His_kinase_dom"/>
</dbReference>
<dbReference type="Pfam" id="PF02518">
    <property type="entry name" value="HATPase_c"/>
    <property type="match status" value="1"/>
</dbReference>
<reference evidence="5 6" key="1">
    <citation type="submission" date="2023-07" db="EMBL/GenBank/DDBJ databases">
        <title>Sorghum-associated microbial communities from plants grown in Nebraska, USA.</title>
        <authorList>
            <person name="Schachtman D."/>
        </authorList>
    </citation>
    <scope>NUCLEOTIDE SEQUENCE [LARGE SCALE GENOMIC DNA]</scope>
    <source>
        <strain evidence="5 6">BE314</strain>
    </source>
</reference>
<dbReference type="Gene3D" id="3.30.565.10">
    <property type="entry name" value="Histidine kinase-like ATPase, C-terminal domain"/>
    <property type="match status" value="1"/>
</dbReference>
<dbReference type="CDD" id="cd16917">
    <property type="entry name" value="HATPase_UhpB-NarQ-NarX-like"/>
    <property type="match status" value="1"/>
</dbReference>
<dbReference type="RefSeq" id="WP_310270053.1">
    <property type="nucleotide sequence ID" value="NZ_JAVDXU010000004.1"/>
</dbReference>
<dbReference type="Proteomes" id="UP001180453">
    <property type="component" value="Unassembled WGS sequence"/>
</dbReference>
<keyword evidence="3" id="KW-0902">Two-component regulatory system</keyword>
<evidence type="ECO:0000256" key="3">
    <source>
        <dbReference type="ARBA" id="ARBA00023012"/>
    </source>
</evidence>
<dbReference type="SMART" id="SM00387">
    <property type="entry name" value="HATPase_c"/>
    <property type="match status" value="1"/>
</dbReference>
<dbReference type="SUPFAM" id="SSF55874">
    <property type="entry name" value="ATPase domain of HSP90 chaperone/DNA topoisomerase II/histidine kinase"/>
    <property type="match status" value="1"/>
</dbReference>
<evidence type="ECO:0000259" key="4">
    <source>
        <dbReference type="PROSITE" id="PS50109"/>
    </source>
</evidence>
<dbReference type="GO" id="GO:0016301">
    <property type="term" value="F:kinase activity"/>
    <property type="evidence" value="ECO:0007669"/>
    <property type="project" value="UniProtKB-KW"/>
</dbReference>
<feature type="domain" description="Histidine kinase" evidence="4">
    <location>
        <begin position="58"/>
        <end position="148"/>
    </location>
</feature>
<dbReference type="PROSITE" id="PS50109">
    <property type="entry name" value="HIS_KIN"/>
    <property type="match status" value="1"/>
</dbReference>
<organism evidence="5 6">
    <name type="scientific">Roseateles saccharophilus</name>
    <name type="common">Pseudomonas saccharophila</name>
    <dbReference type="NCBI Taxonomy" id="304"/>
    <lineage>
        <taxon>Bacteria</taxon>
        <taxon>Pseudomonadati</taxon>
        <taxon>Pseudomonadota</taxon>
        <taxon>Betaproteobacteria</taxon>
        <taxon>Burkholderiales</taxon>
        <taxon>Sphaerotilaceae</taxon>
        <taxon>Roseateles</taxon>
    </lineage>
</organism>
<dbReference type="EMBL" id="JAVDXU010000004">
    <property type="protein sequence ID" value="MDR7271919.1"/>
    <property type="molecule type" value="Genomic_DNA"/>
</dbReference>
<dbReference type="InterPro" id="IPR036890">
    <property type="entry name" value="HATPase_C_sf"/>
</dbReference>
<name>A0ABU1YST2_ROSSA</name>
<evidence type="ECO:0000313" key="6">
    <source>
        <dbReference type="Proteomes" id="UP001180453"/>
    </source>
</evidence>
<comment type="caution">
    <text evidence="5">The sequence shown here is derived from an EMBL/GenBank/DDBJ whole genome shotgun (WGS) entry which is preliminary data.</text>
</comment>
<evidence type="ECO:0000313" key="5">
    <source>
        <dbReference type="EMBL" id="MDR7271919.1"/>
    </source>
</evidence>
<keyword evidence="6" id="KW-1185">Reference proteome</keyword>
<evidence type="ECO:0000256" key="1">
    <source>
        <dbReference type="ARBA" id="ARBA00022679"/>
    </source>
</evidence>
<accession>A0ABU1YST2</accession>
<gene>
    <name evidence="5" type="ORF">J2X20_004593</name>
</gene>
<dbReference type="PANTHER" id="PTHR24421:SF62">
    <property type="entry name" value="SENSORY TRANSDUCTION HISTIDINE KINASE"/>
    <property type="match status" value="1"/>
</dbReference>
<proteinExistence type="predicted"/>
<evidence type="ECO:0000256" key="2">
    <source>
        <dbReference type="ARBA" id="ARBA00022777"/>
    </source>
</evidence>
<dbReference type="InterPro" id="IPR003594">
    <property type="entry name" value="HATPase_dom"/>
</dbReference>
<dbReference type="PANTHER" id="PTHR24421">
    <property type="entry name" value="NITRATE/NITRITE SENSOR PROTEIN NARX-RELATED"/>
    <property type="match status" value="1"/>
</dbReference>
<keyword evidence="1" id="KW-0808">Transferase</keyword>
<keyword evidence="2 5" id="KW-0418">Kinase</keyword>
<sequence length="172" mass="18895">MRVIEFAALSLETSDYADAVRTLAAELAAESGHAASAHVEVRGLQQALHPLVRDESFRIVSEALHNAFHHAAAQRIDVEINYEARQLRIRVRDDGQGIEPEVLSRGEREGHFGLGGMRERAALAGGSLMVRSHPEQGTEIELSVPGARAYSQAAPARWWFLFGKFSPSEIGR</sequence>